<dbReference type="GO" id="GO:0001228">
    <property type="term" value="F:DNA-binding transcription activator activity, RNA polymerase II-specific"/>
    <property type="evidence" value="ECO:0007669"/>
    <property type="project" value="TreeGrafter"/>
</dbReference>
<dbReference type="PROSITE" id="PS00463">
    <property type="entry name" value="ZN2_CY6_FUNGAL_1"/>
    <property type="match status" value="1"/>
</dbReference>
<feature type="compositionally biased region" description="Gly residues" evidence="2">
    <location>
        <begin position="80"/>
        <end position="94"/>
    </location>
</feature>
<sequence length="401" mass="44145">MTEEQAKPPKSRRTHRKSRKGCSICKQRRIKCDETHPQCGNCVIGERLCSYLELTPSQGVVTRGRYAFGVADDAASKQTGGRGSGSVQHGGGTADGHAVGSGTTYAALHMVLLHHAECKMAEYMALEGGITPIIDAAVDNALAAPYLLDQVLALSALHLSTQDPATASLYHRHATELQTRALGLFNQIRGEICDSNYLPTFLFATLLGIHVLRDTLANHHHTISEFVGAFVDYVRLHRGVRAVTSMYWKLILQSELRPLLYITDYTAGVDKQTPGTETEKVCRFMDTSDVVSSSKAACLEALKWIQWVLDTAAIEPSRIDLGVHATMAWPLVIPDEFVEALYQHRPEALVVLAHYAAIMHHYRRYWVFGSAGSTIIQSITLHVGPFWADALTWPQGVLSVD</sequence>
<accession>A0AA38RHZ6</accession>
<protein>
    <submittedName>
        <fullName evidence="4">C6 finger domain-containing protein</fullName>
    </submittedName>
</protein>
<dbReference type="Gene3D" id="4.10.240.10">
    <property type="entry name" value="Zn(2)-C6 fungal-type DNA-binding domain"/>
    <property type="match status" value="1"/>
</dbReference>
<dbReference type="PANTHER" id="PTHR47784">
    <property type="entry name" value="STEROL UPTAKE CONTROL PROTEIN 2"/>
    <property type="match status" value="1"/>
</dbReference>
<dbReference type="SUPFAM" id="SSF57701">
    <property type="entry name" value="Zn2/Cys6 DNA-binding domain"/>
    <property type="match status" value="1"/>
</dbReference>
<dbReference type="PANTHER" id="PTHR47784:SF4">
    <property type="entry name" value="ZN(II)2CYS6 TRANSCRIPTION FACTOR (EUROFUNG)"/>
    <property type="match status" value="1"/>
</dbReference>
<dbReference type="InterPro" id="IPR001138">
    <property type="entry name" value="Zn2Cys6_DnaBD"/>
</dbReference>
<proteinExistence type="predicted"/>
<dbReference type="EMBL" id="JANBVO010000057">
    <property type="protein sequence ID" value="KAJ9132453.1"/>
    <property type="molecule type" value="Genomic_DNA"/>
</dbReference>
<feature type="domain" description="Zn(2)-C6 fungal-type" evidence="3">
    <location>
        <begin position="21"/>
        <end position="51"/>
    </location>
</feature>
<dbReference type="InterPro" id="IPR053157">
    <property type="entry name" value="Sterol_Uptake_Regulator"/>
</dbReference>
<comment type="caution">
    <text evidence="4">The sequence shown here is derived from an EMBL/GenBank/DDBJ whole genome shotgun (WGS) entry which is preliminary data.</text>
</comment>
<reference evidence="4" key="1">
    <citation type="submission" date="2022-07" db="EMBL/GenBank/DDBJ databases">
        <title>Fungi with potential for degradation of polypropylene.</title>
        <authorList>
            <person name="Gostincar C."/>
        </authorList>
    </citation>
    <scope>NUCLEOTIDE SEQUENCE</scope>
    <source>
        <strain evidence="4">EXF-13308</strain>
    </source>
</reference>
<feature type="region of interest" description="Disordered" evidence="2">
    <location>
        <begin position="75"/>
        <end position="95"/>
    </location>
</feature>
<evidence type="ECO:0000259" key="3">
    <source>
        <dbReference type="PROSITE" id="PS50048"/>
    </source>
</evidence>
<dbReference type="GO" id="GO:0008270">
    <property type="term" value="F:zinc ion binding"/>
    <property type="evidence" value="ECO:0007669"/>
    <property type="project" value="InterPro"/>
</dbReference>
<dbReference type="InterPro" id="IPR036864">
    <property type="entry name" value="Zn2-C6_fun-type_DNA-bd_sf"/>
</dbReference>
<evidence type="ECO:0000256" key="1">
    <source>
        <dbReference type="ARBA" id="ARBA00023242"/>
    </source>
</evidence>
<evidence type="ECO:0000313" key="4">
    <source>
        <dbReference type="EMBL" id="KAJ9132453.1"/>
    </source>
</evidence>
<dbReference type="AlphaFoldDB" id="A0AA38RHZ6"/>
<evidence type="ECO:0000313" key="5">
    <source>
        <dbReference type="Proteomes" id="UP001174694"/>
    </source>
</evidence>
<dbReference type="CDD" id="cd00067">
    <property type="entry name" value="GAL4"/>
    <property type="match status" value="1"/>
</dbReference>
<gene>
    <name evidence="4" type="ORF">NKR23_g11215</name>
</gene>
<organism evidence="4 5">
    <name type="scientific">Pleurostoma richardsiae</name>
    <dbReference type="NCBI Taxonomy" id="41990"/>
    <lineage>
        <taxon>Eukaryota</taxon>
        <taxon>Fungi</taxon>
        <taxon>Dikarya</taxon>
        <taxon>Ascomycota</taxon>
        <taxon>Pezizomycotina</taxon>
        <taxon>Sordariomycetes</taxon>
        <taxon>Sordariomycetidae</taxon>
        <taxon>Calosphaeriales</taxon>
        <taxon>Pleurostomataceae</taxon>
        <taxon>Pleurostoma</taxon>
    </lineage>
</organism>
<dbReference type="SMART" id="SM00066">
    <property type="entry name" value="GAL4"/>
    <property type="match status" value="1"/>
</dbReference>
<dbReference type="Pfam" id="PF00172">
    <property type="entry name" value="Zn_clus"/>
    <property type="match status" value="1"/>
</dbReference>
<keyword evidence="1" id="KW-0539">Nucleus</keyword>
<name>A0AA38RHZ6_9PEZI</name>
<dbReference type="PROSITE" id="PS50048">
    <property type="entry name" value="ZN2_CY6_FUNGAL_2"/>
    <property type="match status" value="1"/>
</dbReference>
<keyword evidence="5" id="KW-1185">Reference proteome</keyword>
<evidence type="ECO:0000256" key="2">
    <source>
        <dbReference type="SAM" id="MobiDB-lite"/>
    </source>
</evidence>
<dbReference type="Proteomes" id="UP001174694">
    <property type="component" value="Unassembled WGS sequence"/>
</dbReference>